<dbReference type="InterPro" id="IPR018244">
    <property type="entry name" value="Allrgn_V5/Tpx1_CS"/>
</dbReference>
<dbReference type="FunFam" id="3.40.33.10:FF:000004">
    <property type="entry name" value="CAP, cysteine-rich secretory protein, antigen 5"/>
    <property type="match status" value="1"/>
</dbReference>
<dbReference type="Pfam" id="PF00188">
    <property type="entry name" value="CAP"/>
    <property type="match status" value="1"/>
</dbReference>
<proteinExistence type="predicted"/>
<accession>A0ABC8VHB6</accession>
<keyword evidence="5" id="KW-1185">Reference proteome</keyword>
<feature type="domain" description="SCP" evidence="3">
    <location>
        <begin position="180"/>
        <end position="311"/>
    </location>
</feature>
<dbReference type="InterPro" id="IPR001283">
    <property type="entry name" value="CRISP-related"/>
</dbReference>
<reference evidence="4 5" key="2">
    <citation type="submission" date="2024-10" db="EMBL/GenBank/DDBJ databases">
        <authorList>
            <person name="Ryan C."/>
        </authorList>
    </citation>
    <scope>NUCLEOTIDE SEQUENCE [LARGE SCALE GENOMIC DNA]</scope>
</reference>
<evidence type="ECO:0000313" key="5">
    <source>
        <dbReference type="Proteomes" id="UP001497457"/>
    </source>
</evidence>
<dbReference type="InterPro" id="IPR014044">
    <property type="entry name" value="CAP_dom"/>
</dbReference>
<dbReference type="CDD" id="cd05381">
    <property type="entry name" value="CAP_PR-1"/>
    <property type="match status" value="1"/>
</dbReference>
<dbReference type="Proteomes" id="UP001497457">
    <property type="component" value="Chromosome 10rd"/>
</dbReference>
<dbReference type="SUPFAM" id="SSF55797">
    <property type="entry name" value="PR-1-like"/>
    <property type="match status" value="1"/>
</dbReference>
<keyword evidence="2" id="KW-0732">Signal</keyword>
<dbReference type="PRINTS" id="PR00837">
    <property type="entry name" value="V5TPXLIKE"/>
</dbReference>
<name>A0ABC8VHB6_9POAL</name>
<feature type="region of interest" description="Disordered" evidence="1">
    <location>
        <begin position="82"/>
        <end position="172"/>
    </location>
</feature>
<feature type="signal peptide" evidence="2">
    <location>
        <begin position="1"/>
        <end position="21"/>
    </location>
</feature>
<organism evidence="4 5">
    <name type="scientific">Urochloa decumbens</name>
    <dbReference type="NCBI Taxonomy" id="240449"/>
    <lineage>
        <taxon>Eukaryota</taxon>
        <taxon>Viridiplantae</taxon>
        <taxon>Streptophyta</taxon>
        <taxon>Embryophyta</taxon>
        <taxon>Tracheophyta</taxon>
        <taxon>Spermatophyta</taxon>
        <taxon>Magnoliopsida</taxon>
        <taxon>Liliopsida</taxon>
        <taxon>Poales</taxon>
        <taxon>Poaceae</taxon>
        <taxon>PACMAD clade</taxon>
        <taxon>Panicoideae</taxon>
        <taxon>Panicodae</taxon>
        <taxon>Paniceae</taxon>
        <taxon>Melinidinae</taxon>
        <taxon>Urochloa</taxon>
    </lineage>
</organism>
<dbReference type="InterPro" id="IPR035940">
    <property type="entry name" value="CAP_sf"/>
</dbReference>
<dbReference type="AlphaFoldDB" id="A0ABC8VHB6"/>
<evidence type="ECO:0000256" key="1">
    <source>
        <dbReference type="SAM" id="MobiDB-lite"/>
    </source>
</evidence>
<dbReference type="PANTHER" id="PTHR10334">
    <property type="entry name" value="CYSTEINE-RICH SECRETORY PROTEIN-RELATED"/>
    <property type="match status" value="1"/>
</dbReference>
<protein>
    <recommendedName>
        <fullName evidence="3">SCP domain-containing protein</fullName>
    </recommendedName>
</protein>
<feature type="compositionally biased region" description="Low complexity" evidence="1">
    <location>
        <begin position="83"/>
        <end position="112"/>
    </location>
</feature>
<reference evidence="5" key="1">
    <citation type="submission" date="2024-06" db="EMBL/GenBank/DDBJ databases">
        <authorList>
            <person name="Ryan C."/>
        </authorList>
    </citation>
    <scope>NUCLEOTIDE SEQUENCE [LARGE SCALE GENOMIC DNA]</scope>
</reference>
<dbReference type="EMBL" id="OZ075120">
    <property type="protein sequence ID" value="CAL4890690.1"/>
    <property type="molecule type" value="Genomic_DNA"/>
</dbReference>
<evidence type="ECO:0000259" key="3">
    <source>
        <dbReference type="SMART" id="SM00198"/>
    </source>
</evidence>
<evidence type="ECO:0000313" key="4">
    <source>
        <dbReference type="EMBL" id="CAL4890690.1"/>
    </source>
</evidence>
<dbReference type="PROSITE" id="PS01010">
    <property type="entry name" value="CRISP_2"/>
    <property type="match status" value="1"/>
</dbReference>
<feature type="chain" id="PRO_5044828479" description="SCP domain-containing protein" evidence="2">
    <location>
        <begin position="22"/>
        <end position="315"/>
    </location>
</feature>
<dbReference type="SMART" id="SM00198">
    <property type="entry name" value="SCP"/>
    <property type="match status" value="1"/>
</dbReference>
<dbReference type="PROSITE" id="PS01009">
    <property type="entry name" value="CRISP_1"/>
    <property type="match status" value="1"/>
</dbReference>
<dbReference type="Gene3D" id="3.40.33.10">
    <property type="entry name" value="CAP"/>
    <property type="match status" value="1"/>
</dbReference>
<sequence length="315" mass="32886">MIAHAAVLCLVLFSGDHLAAASKSFGGGGYGAGESVGQKEPESWAGPLVTPPEVVIPKPVIPKPFIPKPMVGYSTPEVSVSYPAADSPPATPTPSKTSTTNNKGSGTGTPSSAFSIAPEDKQPIKQASPVASGNGGYGTPSSSFSIAPEDKQAAAAASGGGNGKYGLDPAGEPEYGLNQKAIDDILKEHNVFRAKEHVPPLTWNATLAKFSQQYAETLKSDCKMVHSTSPYGENLMLGSGGVTWKTTVDQWSDEKKSYHYGSNSCDAGKMCGHYTAVVWKGTTTVGCGRVVCNNGDNMIMCSYWPPGNYDGVKPF</sequence>
<evidence type="ECO:0000256" key="2">
    <source>
        <dbReference type="SAM" id="SignalP"/>
    </source>
</evidence>
<gene>
    <name evidence="4" type="ORF">URODEC1_LOCUS3398</name>
</gene>